<name>A0ABV4U5N0_9BACT</name>
<organism evidence="2 3">
    <name type="scientific">Natronomicrosphaera hydrolytica</name>
    <dbReference type="NCBI Taxonomy" id="3242702"/>
    <lineage>
        <taxon>Bacteria</taxon>
        <taxon>Pseudomonadati</taxon>
        <taxon>Planctomycetota</taxon>
        <taxon>Phycisphaerae</taxon>
        <taxon>Phycisphaerales</taxon>
        <taxon>Phycisphaeraceae</taxon>
        <taxon>Natronomicrosphaera</taxon>
    </lineage>
</organism>
<keyword evidence="3" id="KW-1185">Reference proteome</keyword>
<keyword evidence="1" id="KW-1133">Transmembrane helix</keyword>
<proteinExistence type="predicted"/>
<comment type="caution">
    <text evidence="2">The sequence shown here is derived from an EMBL/GenBank/DDBJ whole genome shotgun (WGS) entry which is preliminary data.</text>
</comment>
<dbReference type="SUPFAM" id="SSF54523">
    <property type="entry name" value="Pili subunits"/>
    <property type="match status" value="1"/>
</dbReference>
<dbReference type="PANTHER" id="PTHR30093:SF2">
    <property type="entry name" value="TYPE II SECRETION SYSTEM PROTEIN H"/>
    <property type="match status" value="1"/>
</dbReference>
<dbReference type="Proteomes" id="UP001575105">
    <property type="component" value="Unassembled WGS sequence"/>
</dbReference>
<keyword evidence="1" id="KW-0472">Membrane</keyword>
<dbReference type="InterPro" id="IPR012902">
    <property type="entry name" value="N_methyl_site"/>
</dbReference>
<evidence type="ECO:0000313" key="2">
    <source>
        <dbReference type="EMBL" id="MFA9478903.1"/>
    </source>
</evidence>
<feature type="transmembrane region" description="Helical" evidence="1">
    <location>
        <begin position="12"/>
        <end position="33"/>
    </location>
</feature>
<evidence type="ECO:0000313" key="3">
    <source>
        <dbReference type="Proteomes" id="UP001575105"/>
    </source>
</evidence>
<keyword evidence="1" id="KW-0812">Transmembrane</keyword>
<sequence length="258" mass="28191">MKRVKGFTLIELLVVISIIALLIGILLPALGAARNTARRIQSNTQLRGIHQGMVVFAQENNGWFPGMTSRGEIIDSSEVPHASNAGTIPLTRLLILIQGNFFTGEYANSPADNDVGPWSEELAANPVGITDTGDFLSYAMLSLRTSPFTPAFERTEEWQESFNSSAAVLSDRNTGANATTQASSLWTSKDSGDWRGGVVFNDNRVEFMTSAVIERTRYGNKVYDEDHLFVSDDATNQGDAAMTFSRNGTSAAHYWSQN</sequence>
<accession>A0ABV4U5N0</accession>
<gene>
    <name evidence="2" type="ORF">ACERK3_11435</name>
</gene>
<dbReference type="PANTHER" id="PTHR30093">
    <property type="entry name" value="GENERAL SECRETION PATHWAY PROTEIN G"/>
    <property type="match status" value="1"/>
</dbReference>
<dbReference type="EMBL" id="JBGUBD010000006">
    <property type="protein sequence ID" value="MFA9478903.1"/>
    <property type="molecule type" value="Genomic_DNA"/>
</dbReference>
<reference evidence="2 3" key="1">
    <citation type="submission" date="2024-08" db="EMBL/GenBank/DDBJ databases">
        <title>Whole-genome sequencing of halo(alkali)philic microorganisms from hypersaline lakes.</title>
        <authorList>
            <person name="Sorokin D.Y."/>
            <person name="Merkel A.Y."/>
            <person name="Messina E."/>
            <person name="Yakimov M."/>
        </authorList>
    </citation>
    <scope>NUCLEOTIDE SEQUENCE [LARGE SCALE GENOMIC DNA]</scope>
    <source>
        <strain evidence="2 3">AB-hyl4</strain>
    </source>
</reference>
<dbReference type="Gene3D" id="3.30.700.10">
    <property type="entry name" value="Glycoprotein, Type 4 Pilin"/>
    <property type="match status" value="1"/>
</dbReference>
<evidence type="ECO:0000256" key="1">
    <source>
        <dbReference type="SAM" id="Phobius"/>
    </source>
</evidence>
<dbReference type="PROSITE" id="PS00409">
    <property type="entry name" value="PROKAR_NTER_METHYL"/>
    <property type="match status" value="1"/>
</dbReference>
<dbReference type="Pfam" id="PF07963">
    <property type="entry name" value="N_methyl"/>
    <property type="match status" value="1"/>
</dbReference>
<dbReference type="NCBIfam" id="TIGR02532">
    <property type="entry name" value="IV_pilin_GFxxxE"/>
    <property type="match status" value="1"/>
</dbReference>
<dbReference type="RefSeq" id="WP_425345822.1">
    <property type="nucleotide sequence ID" value="NZ_JBGUBD010000006.1"/>
</dbReference>
<dbReference type="InterPro" id="IPR045584">
    <property type="entry name" value="Pilin-like"/>
</dbReference>
<protein>
    <submittedName>
        <fullName evidence="2">Type II secretion system protein</fullName>
    </submittedName>
</protein>